<dbReference type="AlphaFoldDB" id="A0A1T5DG95"/>
<dbReference type="PANTHER" id="PTHR43283">
    <property type="entry name" value="BETA-LACTAMASE-RELATED"/>
    <property type="match status" value="1"/>
</dbReference>
<feature type="domain" description="Beta-lactamase-related" evidence="1">
    <location>
        <begin position="46"/>
        <end position="317"/>
    </location>
</feature>
<evidence type="ECO:0000313" key="2">
    <source>
        <dbReference type="EMBL" id="SKB70732.1"/>
    </source>
</evidence>
<name>A0A1T5DG95_9HYPH</name>
<dbReference type="InterPro" id="IPR050789">
    <property type="entry name" value="Diverse_Enzym_Activities"/>
</dbReference>
<protein>
    <submittedName>
        <fullName evidence="2">CubicO group peptidase, beta-lactamase class C family</fullName>
    </submittedName>
</protein>
<dbReference type="Gene3D" id="3.40.710.10">
    <property type="entry name" value="DD-peptidase/beta-lactamase superfamily"/>
    <property type="match status" value="1"/>
</dbReference>
<accession>A0A1T5DG95</accession>
<evidence type="ECO:0000313" key="3">
    <source>
        <dbReference type="Proteomes" id="UP000190130"/>
    </source>
</evidence>
<dbReference type="RefSeq" id="WP_244555543.1">
    <property type="nucleotide sequence ID" value="NZ_FUYX01000004.1"/>
</dbReference>
<proteinExistence type="predicted"/>
<evidence type="ECO:0000259" key="1">
    <source>
        <dbReference type="Pfam" id="PF00144"/>
    </source>
</evidence>
<dbReference type="PANTHER" id="PTHR43283:SF7">
    <property type="entry name" value="BETA-LACTAMASE-RELATED DOMAIN-CONTAINING PROTEIN"/>
    <property type="match status" value="1"/>
</dbReference>
<sequence length="341" mass="37838">MDDAGMMGENRTEGHWPASGWETVAPEAAGWSRDGLDRAWRFADTISTATLMIVQGGRVVASRGDLAHRYQCHSVRKSFLSALIGIHEEEGRIDLSRTLADLGIDDKQGLSDLEKAATIYDLLTARSGIFHPAGYESPWMKSIKPQRHAHPPGTFWLYNNWDFNALGTIFTALTGTGIHDDFLARIARPLGMEDFRLDGERRDGWLEPDDCSVHPAYPFRMSTRDLARFGLMFLRQGRWQGEQVVPANWVATSVLPLSDAGPRGGYGYMWWTERSGAGFPGVVLPAGSYSAQGVGGQNCLVIPSHDLVIVHRVNTDIKGTEVNRFAFGRLLRLILEARRQG</sequence>
<dbReference type="SUPFAM" id="SSF56601">
    <property type="entry name" value="beta-lactamase/transpeptidase-like"/>
    <property type="match status" value="1"/>
</dbReference>
<dbReference type="InterPro" id="IPR012338">
    <property type="entry name" value="Beta-lactam/transpept-like"/>
</dbReference>
<gene>
    <name evidence="2" type="ORF">SAMN05660750_01990</name>
</gene>
<dbReference type="Pfam" id="PF00144">
    <property type="entry name" value="Beta-lactamase"/>
    <property type="match status" value="1"/>
</dbReference>
<dbReference type="InterPro" id="IPR001466">
    <property type="entry name" value="Beta-lactam-related"/>
</dbReference>
<dbReference type="EMBL" id="FUYX01000004">
    <property type="protein sequence ID" value="SKB70732.1"/>
    <property type="molecule type" value="Genomic_DNA"/>
</dbReference>
<dbReference type="Proteomes" id="UP000190130">
    <property type="component" value="Unassembled WGS sequence"/>
</dbReference>
<reference evidence="2 3" key="1">
    <citation type="submission" date="2017-02" db="EMBL/GenBank/DDBJ databases">
        <authorList>
            <person name="Peterson S.W."/>
        </authorList>
    </citation>
    <scope>NUCLEOTIDE SEQUENCE [LARGE SCALE GENOMIC DNA]</scope>
    <source>
        <strain evidence="2 3">DSM 9653</strain>
    </source>
</reference>
<organism evidence="2 3">
    <name type="scientific">Bosea thiooxidans</name>
    <dbReference type="NCBI Taxonomy" id="53254"/>
    <lineage>
        <taxon>Bacteria</taxon>
        <taxon>Pseudomonadati</taxon>
        <taxon>Pseudomonadota</taxon>
        <taxon>Alphaproteobacteria</taxon>
        <taxon>Hyphomicrobiales</taxon>
        <taxon>Boseaceae</taxon>
        <taxon>Bosea</taxon>
    </lineage>
</organism>